<evidence type="ECO:0000259" key="2">
    <source>
        <dbReference type="Pfam" id="PF02441"/>
    </source>
</evidence>
<dbReference type="RefSeq" id="WP_167164224.1">
    <property type="nucleotide sequence ID" value="NZ_BAAAOO010000012.1"/>
</dbReference>
<sequence length="295" mass="30830">MTETELKTLIRQAIADLLAPRPRRALVVFTGGLLGFEDALDSLRRLASTGVTLEYVQTPSARHVLDQDAIKGLGLAEAAPHAYGRNTMLIAPTLTSNIAAKVAHGVADCLASNLISDFIMNNRLVVASRTPVCPDGAAKRALFPQMPPAYADLLRGNLTALASFGVHLCNAGTLCRTAIAAWEARDRADRGPLLAALGTSAEGLSAARALSQGDPHTAHEPVAASPTSAPAAPRSPSPVTAVPAGVVVCDLGLISQQEIRQLEPGVELRVPASAKVTPLARDLASQRSIRISREA</sequence>
<dbReference type="InterPro" id="IPR036551">
    <property type="entry name" value="Flavin_trans-like"/>
</dbReference>
<dbReference type="Pfam" id="PF02441">
    <property type="entry name" value="Flavoprotein"/>
    <property type="match status" value="1"/>
</dbReference>
<evidence type="ECO:0000313" key="4">
    <source>
        <dbReference type="Proteomes" id="UP000749311"/>
    </source>
</evidence>
<feature type="domain" description="Flavoprotein" evidence="2">
    <location>
        <begin position="24"/>
        <end position="126"/>
    </location>
</feature>
<proteinExistence type="predicted"/>
<evidence type="ECO:0000256" key="1">
    <source>
        <dbReference type="SAM" id="MobiDB-lite"/>
    </source>
</evidence>
<name>A0ABX0SBA1_9ACTN</name>
<protein>
    <recommendedName>
        <fullName evidence="2">Flavoprotein domain-containing protein</fullName>
    </recommendedName>
</protein>
<dbReference type="SUPFAM" id="SSF52507">
    <property type="entry name" value="Homo-oligomeric flavin-containing Cys decarboxylases, HFCD"/>
    <property type="match status" value="1"/>
</dbReference>
<accession>A0ABX0SBA1</accession>
<feature type="compositionally biased region" description="Low complexity" evidence="1">
    <location>
        <begin position="221"/>
        <end position="237"/>
    </location>
</feature>
<comment type="caution">
    <text evidence="3">The sequence shown here is derived from an EMBL/GenBank/DDBJ whole genome shotgun (WGS) entry which is preliminary data.</text>
</comment>
<dbReference type="InterPro" id="IPR003382">
    <property type="entry name" value="Flavoprotein"/>
</dbReference>
<dbReference type="EMBL" id="JAAMOZ010000001">
    <property type="protein sequence ID" value="NIH55682.1"/>
    <property type="molecule type" value="Genomic_DNA"/>
</dbReference>
<organism evidence="3 4">
    <name type="scientific">Brooklawnia cerclae</name>
    <dbReference type="NCBI Taxonomy" id="349934"/>
    <lineage>
        <taxon>Bacteria</taxon>
        <taxon>Bacillati</taxon>
        <taxon>Actinomycetota</taxon>
        <taxon>Actinomycetes</taxon>
        <taxon>Propionibacteriales</taxon>
        <taxon>Propionibacteriaceae</taxon>
        <taxon>Brooklawnia</taxon>
    </lineage>
</organism>
<evidence type="ECO:0000313" key="3">
    <source>
        <dbReference type="EMBL" id="NIH55682.1"/>
    </source>
</evidence>
<feature type="region of interest" description="Disordered" evidence="1">
    <location>
        <begin position="206"/>
        <end position="237"/>
    </location>
</feature>
<dbReference type="Proteomes" id="UP000749311">
    <property type="component" value="Unassembled WGS sequence"/>
</dbReference>
<gene>
    <name evidence="3" type="ORF">FB473_000327</name>
</gene>
<keyword evidence="4" id="KW-1185">Reference proteome</keyword>
<reference evidence="3 4" key="1">
    <citation type="submission" date="2020-02" db="EMBL/GenBank/DDBJ databases">
        <title>Sequencing the genomes of 1000 actinobacteria strains.</title>
        <authorList>
            <person name="Klenk H.-P."/>
        </authorList>
    </citation>
    <scope>NUCLEOTIDE SEQUENCE [LARGE SCALE GENOMIC DNA]</scope>
    <source>
        <strain evidence="3 4">DSM 19609</strain>
    </source>
</reference>
<dbReference type="Gene3D" id="3.40.50.1950">
    <property type="entry name" value="Flavin prenyltransferase-like"/>
    <property type="match status" value="1"/>
</dbReference>